<evidence type="ECO:0000313" key="7">
    <source>
        <dbReference type="EMBL" id="KAJ7354531.1"/>
    </source>
</evidence>
<evidence type="ECO:0000256" key="4">
    <source>
        <dbReference type="ARBA" id="ARBA00022833"/>
    </source>
</evidence>
<dbReference type="Gene3D" id="3.20.20.330">
    <property type="entry name" value="Homocysteine-binding-like domain"/>
    <property type="match status" value="1"/>
</dbReference>
<comment type="caution">
    <text evidence="7">The sequence shown here is derived from an EMBL/GenBank/DDBJ whole genome shotgun (WGS) entry which is preliminary data.</text>
</comment>
<name>A0AAD7AC43_9AGAR</name>
<reference evidence="7" key="1">
    <citation type="submission" date="2023-03" db="EMBL/GenBank/DDBJ databases">
        <title>Massive genome expansion in bonnet fungi (Mycena s.s.) driven by repeated elements and novel gene families across ecological guilds.</title>
        <authorList>
            <consortium name="Lawrence Berkeley National Laboratory"/>
            <person name="Harder C.B."/>
            <person name="Miyauchi S."/>
            <person name="Viragh M."/>
            <person name="Kuo A."/>
            <person name="Thoen E."/>
            <person name="Andreopoulos B."/>
            <person name="Lu D."/>
            <person name="Skrede I."/>
            <person name="Drula E."/>
            <person name="Henrissat B."/>
            <person name="Morin E."/>
            <person name="Kohler A."/>
            <person name="Barry K."/>
            <person name="LaButti K."/>
            <person name="Morin E."/>
            <person name="Salamov A."/>
            <person name="Lipzen A."/>
            <person name="Mereny Z."/>
            <person name="Hegedus B."/>
            <person name="Baldrian P."/>
            <person name="Stursova M."/>
            <person name="Weitz H."/>
            <person name="Taylor A."/>
            <person name="Grigoriev I.V."/>
            <person name="Nagy L.G."/>
            <person name="Martin F."/>
            <person name="Kauserud H."/>
        </authorList>
    </citation>
    <scope>NUCLEOTIDE SEQUENCE</scope>
    <source>
        <strain evidence="7">CBHHK002</strain>
    </source>
</reference>
<dbReference type="PANTHER" id="PTHR46015:SF1">
    <property type="entry name" value="HOMOCYSTEINE S-METHYLTRANSFERASE-LIKE ISOFORM 1"/>
    <property type="match status" value="1"/>
</dbReference>
<dbReference type="Pfam" id="PF02574">
    <property type="entry name" value="S-methyl_trans"/>
    <property type="match status" value="1"/>
</dbReference>
<dbReference type="EMBL" id="JARIHO010000010">
    <property type="protein sequence ID" value="KAJ7354531.1"/>
    <property type="molecule type" value="Genomic_DNA"/>
</dbReference>
<protein>
    <submittedName>
        <fullName evidence="7">Homocysteine S-methyltransferase</fullName>
    </submittedName>
</protein>
<dbReference type="SUPFAM" id="SSF82282">
    <property type="entry name" value="Homocysteine S-methyltransferase"/>
    <property type="match status" value="1"/>
</dbReference>
<dbReference type="AlphaFoldDB" id="A0AAD7AC43"/>
<feature type="binding site" evidence="5">
    <location>
        <position position="296"/>
    </location>
    <ligand>
        <name>Zn(2+)</name>
        <dbReference type="ChEBI" id="CHEBI:29105"/>
    </ligand>
</feature>
<keyword evidence="2 5" id="KW-0808">Transferase</keyword>
<sequence>MSPNPVPLYPSSSGFTVKVLDGGLGTTLENSLDISHTPLWSAKAVIEHPDVVLDAHLAFLRAGAQIILTSTYQCSSSTFGNAGYSDKDAREIVSKCVHLAAEARSRFGAERRGGIDLRATSLAPEAPEDVKIALSLGPYGAGLSPAQEFDGHYPPPFGPRGYTPDGENCNAFPKDDEGRRKEDEATAALARFHFERLCFLAEDEAAWDALDFIAFETVPLVREIHAIRMAMADLGDKKSVKPKPWWISFVFPGGRFPETDGDANVPVRAVVLAAVQEDLAGSVTPLPIPSALGINCTEVGVIPGILAEMQDAVLAEFPVAERRPWLVLYPNGGDVYDPISQTWVVTETDSVWAEKLGDIVAKIRSPAESEGGRAWPGVVVGGCCRTSPEDIRLLGTRL</sequence>
<keyword evidence="8" id="KW-1185">Reference proteome</keyword>
<evidence type="ECO:0000256" key="3">
    <source>
        <dbReference type="ARBA" id="ARBA00022723"/>
    </source>
</evidence>
<dbReference type="Proteomes" id="UP001218218">
    <property type="component" value="Unassembled WGS sequence"/>
</dbReference>
<evidence type="ECO:0000256" key="5">
    <source>
        <dbReference type="PROSITE-ProRule" id="PRU00333"/>
    </source>
</evidence>
<evidence type="ECO:0000256" key="1">
    <source>
        <dbReference type="ARBA" id="ARBA00022603"/>
    </source>
</evidence>
<accession>A0AAD7AC43</accession>
<evidence type="ECO:0000256" key="2">
    <source>
        <dbReference type="ARBA" id="ARBA00022679"/>
    </source>
</evidence>
<dbReference type="PANTHER" id="PTHR46015">
    <property type="entry name" value="ZGC:172121"/>
    <property type="match status" value="1"/>
</dbReference>
<feature type="binding site" evidence="5">
    <location>
        <position position="383"/>
    </location>
    <ligand>
        <name>Zn(2+)</name>
        <dbReference type="ChEBI" id="CHEBI:29105"/>
    </ligand>
</feature>
<comment type="cofactor">
    <cofactor evidence="5">
        <name>Zn(2+)</name>
        <dbReference type="ChEBI" id="CHEBI:29105"/>
    </cofactor>
</comment>
<keyword evidence="4 5" id="KW-0862">Zinc</keyword>
<dbReference type="GO" id="GO:0008270">
    <property type="term" value="F:zinc ion binding"/>
    <property type="evidence" value="ECO:0007669"/>
    <property type="project" value="InterPro"/>
</dbReference>
<organism evidence="7 8">
    <name type="scientific">Mycena albidolilacea</name>
    <dbReference type="NCBI Taxonomy" id="1033008"/>
    <lineage>
        <taxon>Eukaryota</taxon>
        <taxon>Fungi</taxon>
        <taxon>Dikarya</taxon>
        <taxon>Basidiomycota</taxon>
        <taxon>Agaricomycotina</taxon>
        <taxon>Agaricomycetes</taxon>
        <taxon>Agaricomycetidae</taxon>
        <taxon>Agaricales</taxon>
        <taxon>Marasmiineae</taxon>
        <taxon>Mycenaceae</taxon>
        <taxon>Mycena</taxon>
    </lineage>
</organism>
<gene>
    <name evidence="7" type="ORF">DFH08DRAFT_855158</name>
</gene>
<proteinExistence type="predicted"/>
<dbReference type="GO" id="GO:0009086">
    <property type="term" value="P:methionine biosynthetic process"/>
    <property type="evidence" value="ECO:0007669"/>
    <property type="project" value="InterPro"/>
</dbReference>
<keyword evidence="1 5" id="KW-0489">Methyltransferase</keyword>
<dbReference type="InterPro" id="IPR051486">
    <property type="entry name" value="Hcy_S-methyltransferase"/>
</dbReference>
<dbReference type="GO" id="GO:0008898">
    <property type="term" value="F:S-adenosylmethionine-homocysteine S-methyltransferase activity"/>
    <property type="evidence" value="ECO:0007669"/>
    <property type="project" value="TreeGrafter"/>
</dbReference>
<dbReference type="PROSITE" id="PS50970">
    <property type="entry name" value="HCY"/>
    <property type="match status" value="1"/>
</dbReference>
<evidence type="ECO:0000313" key="8">
    <source>
        <dbReference type="Proteomes" id="UP001218218"/>
    </source>
</evidence>
<feature type="domain" description="Hcy-binding" evidence="6">
    <location>
        <begin position="6"/>
        <end position="398"/>
    </location>
</feature>
<evidence type="ECO:0000259" key="6">
    <source>
        <dbReference type="PROSITE" id="PS50970"/>
    </source>
</evidence>
<dbReference type="GO" id="GO:0033528">
    <property type="term" value="P:S-methylmethionine cycle"/>
    <property type="evidence" value="ECO:0007669"/>
    <property type="project" value="TreeGrafter"/>
</dbReference>
<feature type="binding site" evidence="5">
    <location>
        <position position="384"/>
    </location>
    <ligand>
        <name>Zn(2+)</name>
        <dbReference type="ChEBI" id="CHEBI:29105"/>
    </ligand>
</feature>
<keyword evidence="3 5" id="KW-0479">Metal-binding</keyword>
<dbReference type="GO" id="GO:0032259">
    <property type="term" value="P:methylation"/>
    <property type="evidence" value="ECO:0007669"/>
    <property type="project" value="UniProtKB-KW"/>
</dbReference>
<dbReference type="InterPro" id="IPR036589">
    <property type="entry name" value="HCY_dom_sf"/>
</dbReference>
<dbReference type="InterPro" id="IPR003726">
    <property type="entry name" value="HCY_dom"/>
</dbReference>